<dbReference type="InterPro" id="IPR003663">
    <property type="entry name" value="Sugar/inositol_transpt"/>
</dbReference>
<evidence type="ECO:0000256" key="1">
    <source>
        <dbReference type="ARBA" id="ARBA00004141"/>
    </source>
</evidence>
<evidence type="ECO:0000256" key="8">
    <source>
        <dbReference type="RuleBase" id="RU003346"/>
    </source>
</evidence>
<proteinExistence type="inferred from homology"/>
<keyword evidence="3 8" id="KW-0813">Transport</keyword>
<dbReference type="SUPFAM" id="SSF103473">
    <property type="entry name" value="MFS general substrate transporter"/>
    <property type="match status" value="1"/>
</dbReference>
<evidence type="ECO:0000256" key="9">
    <source>
        <dbReference type="SAM" id="MobiDB-lite"/>
    </source>
</evidence>
<dbReference type="InterPro" id="IPR005828">
    <property type="entry name" value="MFS_sugar_transport-like"/>
</dbReference>
<dbReference type="NCBIfam" id="TIGR00879">
    <property type="entry name" value="SP"/>
    <property type="match status" value="1"/>
</dbReference>
<dbReference type="InterPro" id="IPR005829">
    <property type="entry name" value="Sugar_transporter_CS"/>
</dbReference>
<gene>
    <name evidence="12" type="ORF">EVJ58_g3768</name>
</gene>
<comment type="similarity">
    <text evidence="2 8">Belongs to the major facilitator superfamily. Sugar transporter (TC 2.A.1.1) family.</text>
</comment>
<evidence type="ECO:0000313" key="12">
    <source>
        <dbReference type="EMBL" id="TFY62592.1"/>
    </source>
</evidence>
<feature type="domain" description="Major facilitator superfamily (MFS) profile" evidence="11">
    <location>
        <begin position="9"/>
        <end position="464"/>
    </location>
</feature>
<organism evidence="12 13">
    <name type="scientific">Rhodofomes roseus</name>
    <dbReference type="NCBI Taxonomy" id="34475"/>
    <lineage>
        <taxon>Eukaryota</taxon>
        <taxon>Fungi</taxon>
        <taxon>Dikarya</taxon>
        <taxon>Basidiomycota</taxon>
        <taxon>Agaricomycotina</taxon>
        <taxon>Agaricomycetes</taxon>
        <taxon>Polyporales</taxon>
        <taxon>Rhodofomes</taxon>
    </lineage>
</organism>
<evidence type="ECO:0000256" key="10">
    <source>
        <dbReference type="SAM" id="Phobius"/>
    </source>
</evidence>
<feature type="transmembrane region" description="Helical" evidence="10">
    <location>
        <begin position="261"/>
        <end position="281"/>
    </location>
</feature>
<feature type="transmembrane region" description="Helical" evidence="10">
    <location>
        <begin position="362"/>
        <end position="385"/>
    </location>
</feature>
<dbReference type="InterPro" id="IPR036259">
    <property type="entry name" value="MFS_trans_sf"/>
</dbReference>
<dbReference type="Proteomes" id="UP000298390">
    <property type="component" value="Unassembled WGS sequence"/>
</dbReference>
<dbReference type="AlphaFoldDB" id="A0A4Y9YKF8"/>
<evidence type="ECO:0000256" key="7">
    <source>
        <dbReference type="ARBA" id="ARBA00049119"/>
    </source>
</evidence>
<dbReference type="PRINTS" id="PR00171">
    <property type="entry name" value="SUGRTRNSPORT"/>
</dbReference>
<dbReference type="PANTHER" id="PTHR48022:SF80">
    <property type="entry name" value="SUGAR TRANSPORTER, PUTATIVE (AFU_ORTHOLOGUE AFUA_3G12170)-RELATED"/>
    <property type="match status" value="1"/>
</dbReference>
<feature type="transmembrane region" description="Helical" evidence="10">
    <location>
        <begin position="301"/>
        <end position="319"/>
    </location>
</feature>
<feature type="transmembrane region" description="Helical" evidence="10">
    <location>
        <begin position="137"/>
        <end position="157"/>
    </location>
</feature>
<protein>
    <recommendedName>
        <fullName evidence="11">Major facilitator superfamily (MFS) profile domain-containing protein</fullName>
    </recommendedName>
</protein>
<feature type="transmembrane region" description="Helical" evidence="10">
    <location>
        <begin position="7"/>
        <end position="34"/>
    </location>
</feature>
<dbReference type="PROSITE" id="PS00217">
    <property type="entry name" value="SUGAR_TRANSPORT_2"/>
    <property type="match status" value="1"/>
</dbReference>
<evidence type="ECO:0000259" key="11">
    <source>
        <dbReference type="PROSITE" id="PS50850"/>
    </source>
</evidence>
<feature type="transmembrane region" description="Helical" evidence="10">
    <location>
        <begin position="46"/>
        <end position="69"/>
    </location>
</feature>
<dbReference type="InterPro" id="IPR050360">
    <property type="entry name" value="MFS_Sugar_Transporters"/>
</dbReference>
<accession>A0A4Y9YKF8</accession>
<feature type="transmembrane region" description="Helical" evidence="10">
    <location>
        <begin position="397"/>
        <end position="420"/>
    </location>
</feature>
<evidence type="ECO:0000256" key="3">
    <source>
        <dbReference type="ARBA" id="ARBA00022448"/>
    </source>
</evidence>
<comment type="subcellular location">
    <subcellularLocation>
        <location evidence="1">Membrane</location>
        <topology evidence="1">Multi-pass membrane protein</topology>
    </subcellularLocation>
</comment>
<dbReference type="EMBL" id="SEKV01000160">
    <property type="protein sequence ID" value="TFY62592.1"/>
    <property type="molecule type" value="Genomic_DNA"/>
</dbReference>
<comment type="caution">
    <text evidence="12">The sequence shown here is derived from an EMBL/GenBank/DDBJ whole genome shotgun (WGS) entry which is preliminary data.</text>
</comment>
<keyword evidence="6 10" id="KW-0472">Membrane</keyword>
<keyword evidence="4 10" id="KW-0812">Transmembrane</keyword>
<feature type="transmembrane region" description="Helical" evidence="10">
    <location>
        <begin position="328"/>
        <end position="350"/>
    </location>
</feature>
<feature type="transmembrane region" description="Helical" evidence="10">
    <location>
        <begin position="104"/>
        <end position="125"/>
    </location>
</feature>
<sequence length="464" mass="50723">MGRAYNIFIALFCSIGSFLFGYDSGIIASVITFSQFEDFVHDPAKYSSLSGAVVSTFTGGCFFGCMIAGWTSDKFGRKRSIQLGALIDLWGCAMQAGANNLACMLIGRIVAGFAIGILSMSVPLYNTEIAPPKIRGFIVGLAQQMIGIGFIVANWVGYGCQYLDGYGSWRLALGLQLIPAFMLLVGIQFLPYSPRWLLEQLRDDEARAVVYKLHGVDTAEKKESADAEFIDMQLTIRAETTTRSRRLSDLWETPAMLKRTLVAVGVQVFGQFSGINVINYFGPSMYQSLGLSPGQSLLIQGIYGAVGPITNFIFITCILDRVGRKKPLMFGAAGFVATYSVLTAIVASFPPGTSDNHPAQRAGIAVIFLTSILFSLSFGPISWVLTSEVSNMAIEGVGWRYYLLFILLNLVDFCLIALFFPETRGKSLEQMAEVFGDDIDPHEVLGHHPNAKEKLDDDGTHKET</sequence>
<evidence type="ECO:0000256" key="2">
    <source>
        <dbReference type="ARBA" id="ARBA00010992"/>
    </source>
</evidence>
<comment type="catalytic activity">
    <reaction evidence="7">
        <text>myo-inositol(out) + H(+)(out) = myo-inositol(in) + H(+)(in)</text>
        <dbReference type="Rhea" id="RHEA:60364"/>
        <dbReference type="ChEBI" id="CHEBI:15378"/>
        <dbReference type="ChEBI" id="CHEBI:17268"/>
    </reaction>
</comment>
<evidence type="ECO:0000256" key="5">
    <source>
        <dbReference type="ARBA" id="ARBA00022989"/>
    </source>
</evidence>
<dbReference type="Pfam" id="PF00083">
    <property type="entry name" value="Sugar_tr"/>
    <property type="match status" value="1"/>
</dbReference>
<dbReference type="PROSITE" id="PS00216">
    <property type="entry name" value="SUGAR_TRANSPORT_1"/>
    <property type="match status" value="1"/>
</dbReference>
<dbReference type="PANTHER" id="PTHR48022">
    <property type="entry name" value="PLASTIDIC GLUCOSE TRANSPORTER 4"/>
    <property type="match status" value="1"/>
</dbReference>
<dbReference type="Gene3D" id="1.20.1250.20">
    <property type="entry name" value="MFS general substrate transporter like domains"/>
    <property type="match status" value="1"/>
</dbReference>
<dbReference type="GO" id="GO:0005351">
    <property type="term" value="F:carbohydrate:proton symporter activity"/>
    <property type="evidence" value="ECO:0007669"/>
    <property type="project" value="TreeGrafter"/>
</dbReference>
<evidence type="ECO:0000313" key="13">
    <source>
        <dbReference type="Proteomes" id="UP000298390"/>
    </source>
</evidence>
<dbReference type="STRING" id="34475.A0A4Y9YKF8"/>
<dbReference type="PROSITE" id="PS50850">
    <property type="entry name" value="MFS"/>
    <property type="match status" value="1"/>
</dbReference>
<keyword evidence="5 10" id="KW-1133">Transmembrane helix</keyword>
<feature type="region of interest" description="Disordered" evidence="9">
    <location>
        <begin position="443"/>
        <end position="464"/>
    </location>
</feature>
<name>A0A4Y9YKF8_9APHY</name>
<dbReference type="FunFam" id="1.20.1250.20:FF:000134">
    <property type="entry name" value="MFS sugar transporter protein"/>
    <property type="match status" value="1"/>
</dbReference>
<evidence type="ECO:0000256" key="6">
    <source>
        <dbReference type="ARBA" id="ARBA00023136"/>
    </source>
</evidence>
<reference evidence="12 13" key="1">
    <citation type="submission" date="2019-01" db="EMBL/GenBank/DDBJ databases">
        <title>Genome sequencing of the rare red list fungi Fomitopsis rosea.</title>
        <authorList>
            <person name="Buettner E."/>
            <person name="Kellner H."/>
        </authorList>
    </citation>
    <scope>NUCLEOTIDE SEQUENCE [LARGE SCALE GENOMIC DNA]</scope>
    <source>
        <strain evidence="12 13">DSM 105464</strain>
    </source>
</reference>
<feature type="transmembrane region" description="Helical" evidence="10">
    <location>
        <begin position="169"/>
        <end position="192"/>
    </location>
</feature>
<evidence type="ECO:0000256" key="4">
    <source>
        <dbReference type="ARBA" id="ARBA00022692"/>
    </source>
</evidence>
<dbReference type="GO" id="GO:0016020">
    <property type="term" value="C:membrane"/>
    <property type="evidence" value="ECO:0007669"/>
    <property type="project" value="UniProtKB-SubCell"/>
</dbReference>
<dbReference type="InterPro" id="IPR020846">
    <property type="entry name" value="MFS_dom"/>
</dbReference>